<evidence type="ECO:0000313" key="5">
    <source>
        <dbReference type="Proteomes" id="UP001303889"/>
    </source>
</evidence>
<dbReference type="PROSITE" id="PS50048">
    <property type="entry name" value="ZN2_CY6_FUNGAL_2"/>
    <property type="match status" value="1"/>
</dbReference>
<protein>
    <recommendedName>
        <fullName evidence="3">Zn(2)-C6 fungal-type domain-containing protein</fullName>
    </recommendedName>
</protein>
<feature type="region of interest" description="Disordered" evidence="2">
    <location>
        <begin position="1"/>
        <end position="60"/>
    </location>
</feature>
<evidence type="ECO:0000256" key="2">
    <source>
        <dbReference type="SAM" id="MobiDB-lite"/>
    </source>
</evidence>
<dbReference type="SMART" id="SM00066">
    <property type="entry name" value="GAL4"/>
    <property type="match status" value="2"/>
</dbReference>
<dbReference type="Gene3D" id="4.10.240.10">
    <property type="entry name" value="Zn(2)-C6 fungal-type DNA-binding domain"/>
    <property type="match status" value="2"/>
</dbReference>
<evidence type="ECO:0000259" key="3">
    <source>
        <dbReference type="PROSITE" id="PS50048"/>
    </source>
</evidence>
<feature type="domain" description="Zn(2)-C6 fungal-type" evidence="3">
    <location>
        <begin position="108"/>
        <end position="137"/>
    </location>
</feature>
<feature type="region of interest" description="Disordered" evidence="2">
    <location>
        <begin position="140"/>
        <end position="162"/>
    </location>
</feature>
<feature type="compositionally biased region" description="Basic residues" evidence="2">
    <location>
        <begin position="35"/>
        <end position="49"/>
    </location>
</feature>
<accession>A0AAN6MPS8</accession>
<reference evidence="4" key="1">
    <citation type="journal article" date="2023" name="Mol. Phylogenet. Evol.">
        <title>Genome-scale phylogeny and comparative genomics of the fungal order Sordariales.</title>
        <authorList>
            <person name="Hensen N."/>
            <person name="Bonometti L."/>
            <person name="Westerberg I."/>
            <person name="Brannstrom I.O."/>
            <person name="Guillou S."/>
            <person name="Cros-Aarteil S."/>
            <person name="Calhoun S."/>
            <person name="Haridas S."/>
            <person name="Kuo A."/>
            <person name="Mondo S."/>
            <person name="Pangilinan J."/>
            <person name="Riley R."/>
            <person name="LaButti K."/>
            <person name="Andreopoulos B."/>
            <person name="Lipzen A."/>
            <person name="Chen C."/>
            <person name="Yan M."/>
            <person name="Daum C."/>
            <person name="Ng V."/>
            <person name="Clum A."/>
            <person name="Steindorff A."/>
            <person name="Ohm R.A."/>
            <person name="Martin F."/>
            <person name="Silar P."/>
            <person name="Natvig D.O."/>
            <person name="Lalanne C."/>
            <person name="Gautier V."/>
            <person name="Ament-Velasquez S.L."/>
            <person name="Kruys A."/>
            <person name="Hutchinson M.I."/>
            <person name="Powell A.J."/>
            <person name="Barry K."/>
            <person name="Miller A.N."/>
            <person name="Grigoriev I.V."/>
            <person name="Debuchy R."/>
            <person name="Gladieux P."/>
            <person name="Hiltunen Thoren M."/>
            <person name="Johannesson H."/>
        </authorList>
    </citation>
    <scope>NUCLEOTIDE SEQUENCE</scope>
    <source>
        <strain evidence="4">CBS 103.79</strain>
    </source>
</reference>
<dbReference type="InterPro" id="IPR001138">
    <property type="entry name" value="Zn2Cys6_DnaBD"/>
</dbReference>
<dbReference type="SUPFAM" id="SSF57701">
    <property type="entry name" value="Zn2/Cys6 DNA-binding domain"/>
    <property type="match status" value="2"/>
</dbReference>
<proteinExistence type="predicted"/>
<reference evidence="4" key="2">
    <citation type="submission" date="2023-05" db="EMBL/GenBank/DDBJ databases">
        <authorList>
            <consortium name="Lawrence Berkeley National Laboratory"/>
            <person name="Steindorff A."/>
            <person name="Hensen N."/>
            <person name="Bonometti L."/>
            <person name="Westerberg I."/>
            <person name="Brannstrom I.O."/>
            <person name="Guillou S."/>
            <person name="Cros-Aarteil S."/>
            <person name="Calhoun S."/>
            <person name="Haridas S."/>
            <person name="Kuo A."/>
            <person name="Mondo S."/>
            <person name="Pangilinan J."/>
            <person name="Riley R."/>
            <person name="Labutti K."/>
            <person name="Andreopoulos B."/>
            <person name="Lipzen A."/>
            <person name="Chen C."/>
            <person name="Yanf M."/>
            <person name="Daum C."/>
            <person name="Ng V."/>
            <person name="Clum A."/>
            <person name="Ohm R."/>
            <person name="Martin F."/>
            <person name="Silar P."/>
            <person name="Natvig D."/>
            <person name="Lalanne C."/>
            <person name="Gautier V."/>
            <person name="Ament-Velasquez S.L."/>
            <person name="Kruys A."/>
            <person name="Hutchinson M.I."/>
            <person name="Powell A.J."/>
            <person name="Barry K."/>
            <person name="Miller A.N."/>
            <person name="Grigoriev I.V."/>
            <person name="Debuchy R."/>
            <person name="Gladieux P."/>
            <person name="Thoren M.H."/>
            <person name="Johannesson H."/>
        </authorList>
    </citation>
    <scope>NUCLEOTIDE SEQUENCE</scope>
    <source>
        <strain evidence="4">CBS 103.79</strain>
    </source>
</reference>
<dbReference type="AlphaFoldDB" id="A0AAN6MPS8"/>
<dbReference type="PROSITE" id="PS00463">
    <property type="entry name" value="ZN2_CY6_FUNGAL_1"/>
    <property type="match status" value="2"/>
</dbReference>
<dbReference type="GO" id="GO:0000981">
    <property type="term" value="F:DNA-binding transcription factor activity, RNA polymerase II-specific"/>
    <property type="evidence" value="ECO:0007669"/>
    <property type="project" value="InterPro"/>
</dbReference>
<evidence type="ECO:0000313" key="4">
    <source>
        <dbReference type="EMBL" id="KAK3903822.1"/>
    </source>
</evidence>
<dbReference type="InterPro" id="IPR036864">
    <property type="entry name" value="Zn2-C6_fun-type_DNA-bd_sf"/>
</dbReference>
<comment type="caution">
    <text evidence="4">The sequence shown here is derived from an EMBL/GenBank/DDBJ whole genome shotgun (WGS) entry which is preliminary data.</text>
</comment>
<evidence type="ECO:0000256" key="1">
    <source>
        <dbReference type="ARBA" id="ARBA00023242"/>
    </source>
</evidence>
<dbReference type="EMBL" id="MU855428">
    <property type="protein sequence ID" value="KAK3903822.1"/>
    <property type="molecule type" value="Genomic_DNA"/>
</dbReference>
<keyword evidence="1" id="KW-0539">Nucleus</keyword>
<dbReference type="Proteomes" id="UP001303889">
    <property type="component" value="Unassembled WGS sequence"/>
</dbReference>
<name>A0AAN6MPS8_9PEZI</name>
<gene>
    <name evidence="4" type="ORF">C8A05DRAFT_32441</name>
</gene>
<sequence length="162" mass="17230">MAPIKPTHTDGDSPANPVDLTGVTSGRVTKPGGTPKKKAPGTPKKKKTPKLTAPPATHGTACQACRKGKARCVRVTACERCLRAGVPCPAEADGPTATEDVLLGFSKACERCRRLKAACVRKEKCVKCERKGIECVIAPGKGPNVKQEEQEEQEEQEVLEEA</sequence>
<dbReference type="Pfam" id="PF00172">
    <property type="entry name" value="Zn_clus"/>
    <property type="match status" value="1"/>
</dbReference>
<keyword evidence="5" id="KW-1185">Reference proteome</keyword>
<dbReference type="GO" id="GO:0008270">
    <property type="term" value="F:zinc ion binding"/>
    <property type="evidence" value="ECO:0007669"/>
    <property type="project" value="InterPro"/>
</dbReference>
<feature type="compositionally biased region" description="Acidic residues" evidence="2">
    <location>
        <begin position="149"/>
        <end position="162"/>
    </location>
</feature>
<organism evidence="4 5">
    <name type="scientific">Staphylotrichum tortipilum</name>
    <dbReference type="NCBI Taxonomy" id="2831512"/>
    <lineage>
        <taxon>Eukaryota</taxon>
        <taxon>Fungi</taxon>
        <taxon>Dikarya</taxon>
        <taxon>Ascomycota</taxon>
        <taxon>Pezizomycotina</taxon>
        <taxon>Sordariomycetes</taxon>
        <taxon>Sordariomycetidae</taxon>
        <taxon>Sordariales</taxon>
        <taxon>Chaetomiaceae</taxon>
        <taxon>Staphylotrichum</taxon>
    </lineage>
</organism>